<evidence type="ECO:0008006" key="3">
    <source>
        <dbReference type="Google" id="ProtNLM"/>
    </source>
</evidence>
<gene>
    <name evidence="1" type="ORF">LIER_43121</name>
</gene>
<name>A0AAV3PI03_LITER</name>
<dbReference type="AlphaFoldDB" id="A0AAV3PI03"/>
<organism evidence="1 2">
    <name type="scientific">Lithospermum erythrorhizon</name>
    <name type="common">Purple gromwell</name>
    <name type="synonym">Lithospermum officinale var. erythrorhizon</name>
    <dbReference type="NCBI Taxonomy" id="34254"/>
    <lineage>
        <taxon>Eukaryota</taxon>
        <taxon>Viridiplantae</taxon>
        <taxon>Streptophyta</taxon>
        <taxon>Embryophyta</taxon>
        <taxon>Tracheophyta</taxon>
        <taxon>Spermatophyta</taxon>
        <taxon>Magnoliopsida</taxon>
        <taxon>eudicotyledons</taxon>
        <taxon>Gunneridae</taxon>
        <taxon>Pentapetalae</taxon>
        <taxon>asterids</taxon>
        <taxon>lamiids</taxon>
        <taxon>Boraginales</taxon>
        <taxon>Boraginaceae</taxon>
        <taxon>Boraginoideae</taxon>
        <taxon>Lithospermeae</taxon>
        <taxon>Lithospermum</taxon>
    </lineage>
</organism>
<dbReference type="EMBL" id="BAABME010032832">
    <property type="protein sequence ID" value="GAA0150878.1"/>
    <property type="molecule type" value="Genomic_DNA"/>
</dbReference>
<evidence type="ECO:0000313" key="2">
    <source>
        <dbReference type="Proteomes" id="UP001454036"/>
    </source>
</evidence>
<reference evidence="1 2" key="1">
    <citation type="submission" date="2024-01" db="EMBL/GenBank/DDBJ databases">
        <title>The complete chloroplast genome sequence of Lithospermum erythrorhizon: insights into the phylogenetic relationship among Boraginaceae species and the maternal lineages of purple gromwells.</title>
        <authorList>
            <person name="Okada T."/>
            <person name="Watanabe K."/>
        </authorList>
    </citation>
    <scope>NUCLEOTIDE SEQUENCE [LARGE SCALE GENOMIC DNA]</scope>
</reference>
<dbReference type="PANTHER" id="PTHR37610">
    <property type="entry name" value="CCHC-TYPE DOMAIN-CONTAINING PROTEIN"/>
    <property type="match status" value="1"/>
</dbReference>
<accession>A0AAV3PI03</accession>
<proteinExistence type="predicted"/>
<dbReference type="Proteomes" id="UP001454036">
    <property type="component" value="Unassembled WGS sequence"/>
</dbReference>
<comment type="caution">
    <text evidence="1">The sequence shown here is derived from an EMBL/GenBank/DDBJ whole genome shotgun (WGS) entry which is preliminary data.</text>
</comment>
<sequence>MMIALEASGKLGFLTREVQPPVQTEKTYNQWRKVNSMLILWILNSLSVEIGRGFVYANSAKELWEEIRQQYEGSNGPRRRGENNDFPNGIDDDYEQIINQILLMELLLVLARTYGMVTNIDKYKSVSVMMIDNVDNRVMNVKTVGDQRFQRGGHSTGKGDFRRSYENGRVNKSLLVCDHCGRRGHVKSGCFKIIGYPEVWGRRNQGSNFRK</sequence>
<protein>
    <recommendedName>
        <fullName evidence="3">CCHC-type domain-containing protein</fullName>
    </recommendedName>
</protein>
<dbReference type="PANTHER" id="PTHR37610:SF40">
    <property type="entry name" value="OS01G0909600 PROTEIN"/>
    <property type="match status" value="1"/>
</dbReference>
<keyword evidence="2" id="KW-1185">Reference proteome</keyword>
<evidence type="ECO:0000313" key="1">
    <source>
        <dbReference type="EMBL" id="GAA0150878.1"/>
    </source>
</evidence>